<dbReference type="CDD" id="cd00067">
    <property type="entry name" value="GAL4"/>
    <property type="match status" value="1"/>
</dbReference>
<name>A0A9W8YFU9_9PLEO</name>
<dbReference type="Pfam" id="PF11951">
    <property type="entry name" value="Fungal_trans_2"/>
    <property type="match status" value="1"/>
</dbReference>
<evidence type="ECO:0000313" key="4">
    <source>
        <dbReference type="Proteomes" id="UP001140560"/>
    </source>
</evidence>
<dbReference type="InterPro" id="IPR001138">
    <property type="entry name" value="Zn2Cys6_DnaBD"/>
</dbReference>
<dbReference type="EMBL" id="JAPEUY010000001">
    <property type="protein sequence ID" value="KAJ4377335.1"/>
    <property type="molecule type" value="Genomic_DNA"/>
</dbReference>
<gene>
    <name evidence="3" type="ORF">N0V83_000160</name>
</gene>
<dbReference type="Proteomes" id="UP001140560">
    <property type="component" value="Unassembled WGS sequence"/>
</dbReference>
<proteinExistence type="predicted"/>
<dbReference type="GO" id="GO:0005634">
    <property type="term" value="C:nucleus"/>
    <property type="evidence" value="ECO:0007669"/>
    <property type="project" value="UniProtKB-SubCell"/>
</dbReference>
<evidence type="ECO:0000256" key="1">
    <source>
        <dbReference type="ARBA" id="ARBA00004123"/>
    </source>
</evidence>
<dbReference type="GO" id="GO:0000981">
    <property type="term" value="F:DNA-binding transcription factor activity, RNA polymerase II-specific"/>
    <property type="evidence" value="ECO:0007669"/>
    <property type="project" value="InterPro"/>
</dbReference>
<reference evidence="3" key="1">
    <citation type="submission" date="2022-10" db="EMBL/GenBank/DDBJ databases">
        <title>Tapping the CABI collections for fungal endophytes: first genome assemblies for Collariella, Neodidymelliopsis, Ascochyta clinopodiicola, Didymella pomorum, Didymosphaeria variabile, Neocosmospora piperis and Neocucurbitaria cava.</title>
        <authorList>
            <person name="Hill R."/>
        </authorList>
    </citation>
    <scope>NUCLEOTIDE SEQUENCE</scope>
    <source>
        <strain evidence="3">IMI 356814</strain>
    </source>
</reference>
<evidence type="ECO:0000313" key="3">
    <source>
        <dbReference type="EMBL" id="KAJ4377335.1"/>
    </source>
</evidence>
<dbReference type="PANTHER" id="PTHR37534">
    <property type="entry name" value="TRANSCRIPTIONAL ACTIVATOR PROTEIN UGA3"/>
    <property type="match status" value="1"/>
</dbReference>
<accession>A0A9W8YFU9</accession>
<sequence>MKCDETRPTCTSCSNAGLNCGGYEKSVFFGTHDASSNGTIRFRRPLLTEHERACMSETLTSSVPPKLAMWHIEQIEESSETASRTKDFEVYHGCFGAFRLAQEQYHTASDTSMMVTEEVFCPQELFSTGEESLFVSDDMALTPRTRALFQSILEDPLPERNQLLPTMDLLDFANDSGRIEEIFDVDFTPSAIQQPQQFSLLAQDHYFPLSLPQSAVNHMSSPESPELLRAGPSTRVVLPPDAVQLFKHYSITVLKLLTPFQHSKTPWHVLFMPHVKNCLAALTLGEPLDHASLCAFYGVLAVSAFSLHGLSACASWLETAKAYKQLAREHARKMLHSAYDIPKTAKYKSILMALLTMVQVAMISGDAEQTDCYFLEAEKFVRVKGLNRKKSRKVRLLHHCYAFERIFYESISVANVNLTHRNHVRKTIESSGAAIYSQDSLTFRLSSWGNLDNDMMRIKGKEEGENDLHLQLPGTWSATLYPEIFGIPESYLFLLSLIIRLGKLKDAAEQQEDENILSLKEFLARAKAVERCIKQLPQSDTSNSELPLEDSQSLLTTMLSAMQNALAIYFYRRIYDVEASILQSKVEAVRDCLSYFESVSSDTPYGAIRLIWPAFIAGCEAEDTDVRDTISGWFDRSAACSGSRLFADTRANMERIWAQKDRLGGESASWIDLMKSTA</sequence>
<dbReference type="OrthoDB" id="5089701at2759"/>
<keyword evidence="2" id="KW-0539">Nucleus</keyword>
<evidence type="ECO:0000256" key="2">
    <source>
        <dbReference type="ARBA" id="ARBA00023242"/>
    </source>
</evidence>
<protein>
    <recommendedName>
        <fullName evidence="5">Arginine metabolism regulation protein II</fullName>
    </recommendedName>
</protein>
<comment type="subcellular location">
    <subcellularLocation>
        <location evidence="1">Nucleus</location>
    </subcellularLocation>
</comment>
<comment type="caution">
    <text evidence="3">The sequence shown here is derived from an EMBL/GenBank/DDBJ whole genome shotgun (WGS) entry which is preliminary data.</text>
</comment>
<organism evidence="3 4">
    <name type="scientific">Neocucurbitaria cava</name>
    <dbReference type="NCBI Taxonomy" id="798079"/>
    <lineage>
        <taxon>Eukaryota</taxon>
        <taxon>Fungi</taxon>
        <taxon>Dikarya</taxon>
        <taxon>Ascomycota</taxon>
        <taxon>Pezizomycotina</taxon>
        <taxon>Dothideomycetes</taxon>
        <taxon>Pleosporomycetidae</taxon>
        <taxon>Pleosporales</taxon>
        <taxon>Pleosporineae</taxon>
        <taxon>Cucurbitariaceae</taxon>
        <taxon>Neocucurbitaria</taxon>
    </lineage>
</organism>
<dbReference type="GO" id="GO:0008270">
    <property type="term" value="F:zinc ion binding"/>
    <property type="evidence" value="ECO:0007669"/>
    <property type="project" value="InterPro"/>
</dbReference>
<evidence type="ECO:0008006" key="5">
    <source>
        <dbReference type="Google" id="ProtNLM"/>
    </source>
</evidence>
<dbReference type="AlphaFoldDB" id="A0A9W8YFU9"/>
<keyword evidence="4" id="KW-1185">Reference proteome</keyword>
<dbReference type="PANTHER" id="PTHR37534:SF46">
    <property type="entry name" value="ZN(II)2CYS6 TRANSCRIPTION FACTOR (EUROFUNG)"/>
    <property type="match status" value="1"/>
</dbReference>
<dbReference type="InterPro" id="IPR021858">
    <property type="entry name" value="Fun_TF"/>
</dbReference>